<sequence length="77" mass="8961">NEKVQVMAGQIFELLNAIFYSGAIVGLPLMAPSWMNEVMRRMRMMRFIRDPPSRLGIPKGKESDTYFDDLHSVWNTR</sequence>
<dbReference type="Proteomes" id="UP001328107">
    <property type="component" value="Unassembled WGS sequence"/>
</dbReference>
<gene>
    <name evidence="2" type="ORF">PMAYCL1PPCAC_18643</name>
</gene>
<keyword evidence="3" id="KW-1185">Reference proteome</keyword>
<feature type="transmembrane region" description="Helical" evidence="1">
    <location>
        <begin position="17"/>
        <end position="35"/>
    </location>
</feature>
<protein>
    <submittedName>
        <fullName evidence="2">Uncharacterized protein</fullName>
    </submittedName>
</protein>
<dbReference type="AlphaFoldDB" id="A0AAN5I1L4"/>
<evidence type="ECO:0000313" key="3">
    <source>
        <dbReference type="Proteomes" id="UP001328107"/>
    </source>
</evidence>
<keyword evidence="1" id="KW-0812">Transmembrane</keyword>
<name>A0AAN5I1L4_9BILA</name>
<keyword evidence="1" id="KW-0472">Membrane</keyword>
<organism evidence="2 3">
    <name type="scientific">Pristionchus mayeri</name>
    <dbReference type="NCBI Taxonomy" id="1317129"/>
    <lineage>
        <taxon>Eukaryota</taxon>
        <taxon>Metazoa</taxon>
        <taxon>Ecdysozoa</taxon>
        <taxon>Nematoda</taxon>
        <taxon>Chromadorea</taxon>
        <taxon>Rhabditida</taxon>
        <taxon>Rhabditina</taxon>
        <taxon>Diplogasteromorpha</taxon>
        <taxon>Diplogasteroidea</taxon>
        <taxon>Neodiplogasteridae</taxon>
        <taxon>Pristionchus</taxon>
    </lineage>
</organism>
<comment type="caution">
    <text evidence="2">The sequence shown here is derived from an EMBL/GenBank/DDBJ whole genome shotgun (WGS) entry which is preliminary data.</text>
</comment>
<reference evidence="3" key="1">
    <citation type="submission" date="2022-10" db="EMBL/GenBank/DDBJ databases">
        <title>Genome assembly of Pristionchus species.</title>
        <authorList>
            <person name="Yoshida K."/>
            <person name="Sommer R.J."/>
        </authorList>
    </citation>
    <scope>NUCLEOTIDE SEQUENCE [LARGE SCALE GENOMIC DNA]</scope>
    <source>
        <strain evidence="3">RS5460</strain>
    </source>
</reference>
<feature type="non-terminal residue" evidence="2">
    <location>
        <position position="1"/>
    </location>
</feature>
<dbReference type="EMBL" id="BTRK01000004">
    <property type="protein sequence ID" value="GMR48448.1"/>
    <property type="molecule type" value="Genomic_DNA"/>
</dbReference>
<keyword evidence="1" id="KW-1133">Transmembrane helix</keyword>
<feature type="non-terminal residue" evidence="2">
    <location>
        <position position="77"/>
    </location>
</feature>
<evidence type="ECO:0000313" key="2">
    <source>
        <dbReference type="EMBL" id="GMR48448.1"/>
    </source>
</evidence>
<proteinExistence type="predicted"/>
<evidence type="ECO:0000256" key="1">
    <source>
        <dbReference type="SAM" id="Phobius"/>
    </source>
</evidence>
<accession>A0AAN5I1L4</accession>